<name>A0A9P1CHP3_9DINO</name>
<dbReference type="EMBL" id="CAMXCT020001611">
    <property type="protein sequence ID" value="CAL1144981.1"/>
    <property type="molecule type" value="Genomic_DNA"/>
</dbReference>
<accession>A0A9P1CHP3</accession>
<reference evidence="3" key="1">
    <citation type="submission" date="2022-10" db="EMBL/GenBank/DDBJ databases">
        <authorList>
            <person name="Chen Y."/>
            <person name="Dougan E. K."/>
            <person name="Chan C."/>
            <person name="Rhodes N."/>
            <person name="Thang M."/>
        </authorList>
    </citation>
    <scope>NUCLEOTIDE SEQUENCE</scope>
</reference>
<reference evidence="4 5" key="2">
    <citation type="submission" date="2024-05" db="EMBL/GenBank/DDBJ databases">
        <authorList>
            <person name="Chen Y."/>
            <person name="Shah S."/>
            <person name="Dougan E. K."/>
            <person name="Thang M."/>
            <person name="Chan C."/>
        </authorList>
    </citation>
    <scope>NUCLEOTIDE SEQUENCE [LARGE SCALE GENOMIC DNA]</scope>
</reference>
<feature type="compositionally biased region" description="Basic and acidic residues" evidence="1">
    <location>
        <begin position="39"/>
        <end position="61"/>
    </location>
</feature>
<dbReference type="GO" id="GO:0016279">
    <property type="term" value="F:protein-lysine N-methyltransferase activity"/>
    <property type="evidence" value="ECO:0007669"/>
    <property type="project" value="TreeGrafter"/>
</dbReference>
<dbReference type="EMBL" id="CAMXCT030001611">
    <property type="protein sequence ID" value="CAL4778918.1"/>
    <property type="molecule type" value="Genomic_DNA"/>
</dbReference>
<evidence type="ECO:0000313" key="5">
    <source>
        <dbReference type="Proteomes" id="UP001152797"/>
    </source>
</evidence>
<comment type="caution">
    <text evidence="3">The sequence shown here is derived from an EMBL/GenBank/DDBJ whole genome shotgun (WGS) entry which is preliminary data.</text>
</comment>
<evidence type="ECO:0000259" key="2">
    <source>
        <dbReference type="PROSITE" id="PS50280"/>
    </source>
</evidence>
<feature type="region of interest" description="Disordered" evidence="1">
    <location>
        <begin position="38"/>
        <end position="61"/>
    </location>
</feature>
<protein>
    <submittedName>
        <fullName evidence="4">N-lysine methyltransferase SETD6 (SE T domain-containing protein 6)</fullName>
    </submittedName>
</protein>
<evidence type="ECO:0000256" key="1">
    <source>
        <dbReference type="SAM" id="MobiDB-lite"/>
    </source>
</evidence>
<dbReference type="PANTHER" id="PTHR13271">
    <property type="entry name" value="UNCHARACTERIZED PUTATIVE METHYLTRANSFERASE"/>
    <property type="match status" value="1"/>
</dbReference>
<dbReference type="Pfam" id="PF00856">
    <property type="entry name" value="SET"/>
    <property type="match status" value="1"/>
</dbReference>
<proteinExistence type="predicted"/>
<evidence type="ECO:0000313" key="3">
    <source>
        <dbReference type="EMBL" id="CAI3991606.1"/>
    </source>
</evidence>
<dbReference type="EMBL" id="CAMXCT010001611">
    <property type="protein sequence ID" value="CAI3991606.1"/>
    <property type="molecule type" value="Genomic_DNA"/>
</dbReference>
<dbReference type="CDD" id="cd10527">
    <property type="entry name" value="SET_LSMT"/>
    <property type="match status" value="1"/>
</dbReference>
<gene>
    <name evidence="3" type="ORF">C1SCF055_LOCUS18503</name>
</gene>
<sequence length="792" mass="89165">MFQQQQSAAKLRGLPAEEVDSWRHALQIFYERQVLGSPRAERAERAQRRSSEPDVQRSQEDRVAAELFKALNATPIREPPEKRSRVMPRLPVPAAAPHRAACTAALCDALKKAGAVWHGLRRAELKVPGLVVDDDIPKGTVLLKIPRELHFSRPNCRETFPDLYDACEALPSADPEKREEAADALCLAHLLHAAQTAGQRSGDEGSTWNRMAEVLLAEDFRAHPYVAAWERRALEIPCSAEPELIRAQADYVRTVYGCMRSVGSKEMPNFDEGLFLQAWLCLLTRRFRGPEGSALVPGVDFLNHSWEPNASSDWDEESGAVIVTTTRDLKQGEEVLISYGDFSNPLLFRTYGFTLPSRCETCRSCTFTEEELLATAPKEVAEDLQALPNLHLNSMQVTDELAVLLQVWQGAGDALRQLCQKRLQKLAAEMRWPAEPLEIGETDELRIAFSEYICLRLHANILDELAGSTPEIKDSKAWEDGKELKRELKVIQEEEEEKEEKEEKEKEEKEEEKESLEHLEGALQMAEMEGAPICKIGEEQEPWHLPRGLHRLAPLAAKHQRQLQKLRSRVEELLMTPTLELLDIPAEADGYEVAGSRRGFSDPSIEAARQVCERGLSVRLQDRTLYMRLGPRNDRDRDVAGHPASVLVTLRRDATLPEEQLTTDSNGCCFLPEGTEGIRVTLPNEPGLLPMNVSMCLLRRGWHREQLENDPQMLRALVLPGSGRCYLSLGGARSHFPSHGWQPAQLQLRLSSRLNVRCPYAGCTWTGHEGDLASHQLQCEEQKIPRVKVVKN</sequence>
<dbReference type="InterPro" id="IPR050600">
    <property type="entry name" value="SETD3_SETD6_MTase"/>
</dbReference>
<keyword evidence="4" id="KW-0489">Methyltransferase</keyword>
<dbReference type="InterPro" id="IPR001214">
    <property type="entry name" value="SET_dom"/>
</dbReference>
<dbReference type="OrthoDB" id="441812at2759"/>
<feature type="region of interest" description="Disordered" evidence="1">
    <location>
        <begin position="490"/>
        <end position="516"/>
    </location>
</feature>
<keyword evidence="5" id="KW-1185">Reference proteome</keyword>
<dbReference type="Gene3D" id="3.90.1410.10">
    <property type="entry name" value="set domain protein methyltransferase, domain 1"/>
    <property type="match status" value="1"/>
</dbReference>
<keyword evidence="4" id="KW-0808">Transferase</keyword>
<dbReference type="SUPFAM" id="SSF82199">
    <property type="entry name" value="SET domain"/>
    <property type="match status" value="1"/>
</dbReference>
<dbReference type="GO" id="GO:0032259">
    <property type="term" value="P:methylation"/>
    <property type="evidence" value="ECO:0007669"/>
    <property type="project" value="UniProtKB-KW"/>
</dbReference>
<evidence type="ECO:0000313" key="4">
    <source>
        <dbReference type="EMBL" id="CAL4778918.1"/>
    </source>
</evidence>
<feature type="domain" description="SET" evidence="2">
    <location>
        <begin position="118"/>
        <end position="340"/>
    </location>
</feature>
<dbReference type="InterPro" id="IPR046341">
    <property type="entry name" value="SET_dom_sf"/>
</dbReference>
<dbReference type="Proteomes" id="UP001152797">
    <property type="component" value="Unassembled WGS sequence"/>
</dbReference>
<dbReference type="AlphaFoldDB" id="A0A9P1CHP3"/>
<dbReference type="PROSITE" id="PS50280">
    <property type="entry name" value="SET"/>
    <property type="match status" value="1"/>
</dbReference>
<organism evidence="3">
    <name type="scientific">Cladocopium goreaui</name>
    <dbReference type="NCBI Taxonomy" id="2562237"/>
    <lineage>
        <taxon>Eukaryota</taxon>
        <taxon>Sar</taxon>
        <taxon>Alveolata</taxon>
        <taxon>Dinophyceae</taxon>
        <taxon>Suessiales</taxon>
        <taxon>Symbiodiniaceae</taxon>
        <taxon>Cladocopium</taxon>
    </lineage>
</organism>